<protein>
    <submittedName>
        <fullName evidence="1">Uncharacterized protein</fullName>
    </submittedName>
</protein>
<dbReference type="GeneID" id="92755524"/>
<accession>B7J7X1</accession>
<gene>
    <name evidence="1" type="ordered locus">AFE_2657</name>
</gene>
<dbReference type="EMBL" id="CP001219">
    <property type="protein sequence ID" value="ACK80019.1"/>
    <property type="molecule type" value="Genomic_DNA"/>
</dbReference>
<sequence>MDHIIAGIGWPVVGIGSVPVSDVAHGPHTELRPPLAATMNG</sequence>
<keyword evidence="2" id="KW-1185">Reference proteome</keyword>
<evidence type="ECO:0000313" key="2">
    <source>
        <dbReference type="Proteomes" id="UP000001362"/>
    </source>
</evidence>
<dbReference type="HOGENOM" id="CLU_3264236_0_0_6"/>
<dbReference type="KEGG" id="afr:AFE_2657"/>
<proteinExistence type="predicted"/>
<organism evidence="1 2">
    <name type="scientific">Acidithiobacillus ferrooxidans (strain ATCC 23270 / DSM 14882 / CIP 104768 / NCIMB 8455)</name>
    <name type="common">Ferrobacillus ferrooxidans (strain ATCC 23270)</name>
    <dbReference type="NCBI Taxonomy" id="243159"/>
    <lineage>
        <taxon>Bacteria</taxon>
        <taxon>Pseudomonadati</taxon>
        <taxon>Pseudomonadota</taxon>
        <taxon>Acidithiobacillia</taxon>
        <taxon>Acidithiobacillales</taxon>
        <taxon>Acidithiobacillaceae</taxon>
        <taxon>Acidithiobacillus</taxon>
    </lineage>
</organism>
<name>B7J7X1_ACIF2</name>
<dbReference type="RefSeq" id="WP_009563286.1">
    <property type="nucleotide sequence ID" value="NC_011761.1"/>
</dbReference>
<dbReference type="PaxDb" id="243159-AFE_2657"/>
<evidence type="ECO:0000313" key="1">
    <source>
        <dbReference type="EMBL" id="ACK80019.1"/>
    </source>
</evidence>
<dbReference type="AlphaFoldDB" id="B7J7X1"/>
<dbReference type="Proteomes" id="UP000001362">
    <property type="component" value="Chromosome"/>
</dbReference>
<reference evidence="1 2" key="1">
    <citation type="journal article" date="2008" name="BMC Genomics">
        <title>Acidithiobacillus ferrooxidans metabolism: from genome sequence to industrial applications.</title>
        <authorList>
            <person name="Valdes J."/>
            <person name="Pedroso I."/>
            <person name="Quatrini R."/>
            <person name="Dodson R.J."/>
            <person name="Tettelin H."/>
            <person name="Blake R.II."/>
            <person name="Eisen J.A."/>
            <person name="Holmes D.S."/>
        </authorList>
    </citation>
    <scope>NUCLEOTIDE SEQUENCE [LARGE SCALE GENOMIC DNA]</scope>
    <source>
        <strain evidence="2">ATCC 23270 / DSM 14882 / CIP 104768 / NCIMB 8455</strain>
    </source>
</reference>